<feature type="compositionally biased region" description="Basic and acidic residues" evidence="1">
    <location>
        <begin position="1027"/>
        <end position="1036"/>
    </location>
</feature>
<feature type="region of interest" description="Disordered" evidence="1">
    <location>
        <begin position="1647"/>
        <end position="1668"/>
    </location>
</feature>
<feature type="domain" description="BEACH-type PH" evidence="2">
    <location>
        <begin position="2149"/>
        <end position="2241"/>
    </location>
</feature>
<evidence type="ECO:0000313" key="3">
    <source>
        <dbReference type="EMBL" id="BES91087.1"/>
    </source>
</evidence>
<dbReference type="SUPFAM" id="SSF48371">
    <property type="entry name" value="ARM repeat"/>
    <property type="match status" value="1"/>
</dbReference>
<name>A0ABN7AL36_9HEMI</name>
<keyword evidence="4" id="KW-1185">Reference proteome</keyword>
<sequence length="2241" mass="252148">MLVGGEFDMELNFVIQDAQNIKHMLDLLDHCPPNLQAEIWSVFIAILRKSVRNLQACTEVGLIEHVLHRLTKADPVVADLLIDMLGVLASYSITVKELKLLFGSMKATNGKWPRHSTKLLNVIRQMPQRNGPDVFFSFPGKKGSAVVLPPLARWPYENGFTFTTWFRLDPINSVNIEREKPYLYCFKTSKGVGYSAHFVGNCLVLTSMKVKGKGFQHCVKYEFQPRKWYMIAIVYIYNRWTKSEIKCLVNGQLASNTEMAWFVSANEPFDKCFIGATPELDEERVFCGQMSAVYLFSEALTTHQICAMHRLGPGYKSQFRFDNECHLSLPDNHKRVSDEASVPTQQQSTPPVNAVLYDGKLSSAIVFMYNPVATDSQLCLQSAPKGNTSYFVHTPHALMLQDVKAVITHSIHSTLNSVGGIQVLFPLFSQLDMPYDSADCRRDPTLCSKLLGFICELVESSPTVQQHMIQNRGFLVISYMLQRSSREHLTLEVLSSFLGLTKYLVTCLSSNSELLLKQLLDHILFNPALWIYTPAAVHTRLYSYLATEFLADTQIYSNVRRVSTVLQTIHTLKYYYWVVNPRAKSGVTPKGLDGPRPAQKDILGVRAYILILLKQLMMGGSGVREDELQSVLNYISTVHEDDNLHDVVQTLISLLSEHPAAMVPAFDAKHGVRCVFKLLASQSHLIRLQALKLLGFFLSRSTHKRKYDVMSPHNLYTLLAERILLNEETLTLPTYNVLYEIMTEHISQQILYTRHPEPECHFRLENPMILKVVATLIRQSKQTDQLLEVKKLFLSDMTLLCNNNRENRRTVLQMSVWQEWLIAMAYIHPKNVEEQKTSDMVYSLFRMLLHHAIKHEYGGWRVWVDTLAIVHSKVSYEEFKLQFAQMYEHYERQRSDNITDPALRQQRPISTISGWEQQATRGTTVYQEITDNPDEGDREEVRMQDKLWTKKPESSLVHPDDSPRATTMALHDTVEIDMSNSAIQNGEASANIVEMNVEPSVENDDAEHSEVAQPEAADEEAEVDSEAQVHHEEPMETRPPVESSDPAALKVDADEMSNIENYSEISKVGDSDNSEVYLTPTGTDDVRKGELHSPECNYEESVLLVNHEDLFEVSKTVENLVSEVANHVENCSNAAESMPTDNISYEDYSEPSEPSILPVDKDHLTELTNYETLDDDDRNGHRDNDHPDEDSLDDRANQTPDTQGETPSTAEQLAGSPLEQEYMEDLASETPDEQFVTNLESVGCEHTELPIQIDNDLCLEDQDADRARGILGPNEDDTIDQEDPGNEPEERQDIAIIGSNDPQVMQGLGPAIMDIITNGNIASSNDLALQRPEQISPTSPQNQKKPLSNSMSTQVEPGHFQESKRKVPQDANGRPMFSPGPSRPPFRIPEFKWSYIHQRLLSDVLFSIETDIQVWKSHSTKSVLDFVNSSENAIFVVNTVHLISQLADNLIIACGGLLPLLASATSPNSELDVMEPTQGMPIEVAVSFLQRLVNLADVLVFASSLNFGELEAEKSMTSGGILRQCLRLVCTCAVRNCLECKERIRPFGANVMNYNKSNHLQSLIRGGQSSPKNVGETMSSQGNPVKDPEKLLQDMDVNRLRAVIYRDVEETKQAQFLSLAVVYFISVLMVSKYRDILEPPIARVPTPPANLANQHQSDSPPDCSGPRPLFPQWSHHVYPQFLPNSHPNAPLLRNNNNNYSGNNNNNINHSKVLRYPILPRQEGECDVIVVDENNPAILTGTPHDVNVPSSVKSIGSVDEVISVTSLAASDADSNTTADTIHEDNKLSNITANEENWTDVNLNEETEQKNMHNMQIRGVLRDSEGNIARGEKPHSDISVVNVPGSGEITHQNPHLDEVALKNLPLPSATTTPTPTPSREASLTQKLETALGSVCPLLREIMVDFAPFLSKTLVGSHGQELLMEGKGLITFKNSHSVVELVMLLCSQEWQNSLQKHAGLAFIELINEGRLLSHAMKDHIVRVANEAEFILNRMRADDVLKHADFESQCAQTLLDRREEERMCDHLITAARRRDNVIAGRLLEKICNILSNKHGAWGYVDPAATKLTEYWKLDAWEDDARRRKRLVHNPRGSSHPQATLKAAIENGAPDDAILQARNEFHAQLAASYTQQVQSTDLLDDSDLMTDDRDLDVDLTGPVNMSTKARLIAPSIVAPGTVSITSSELYFEVDEEDEEFKRLDPENRVRKSFLEYIKEVTLRCFPNLFQCIYDDKFKYLAKGRKKGSSQ</sequence>
<dbReference type="Pfam" id="PF15787">
    <property type="entry name" value="DUF4704"/>
    <property type="match status" value="1"/>
</dbReference>
<feature type="compositionally biased region" description="Acidic residues" evidence="1">
    <location>
        <begin position="1016"/>
        <end position="1025"/>
    </location>
</feature>
<dbReference type="Pfam" id="PF20425">
    <property type="entry name" value="Neurobeachin"/>
    <property type="match status" value="1"/>
</dbReference>
<feature type="compositionally biased region" description="Polar residues" evidence="1">
    <location>
        <begin position="1334"/>
        <end position="1355"/>
    </location>
</feature>
<dbReference type="InterPro" id="IPR010508">
    <property type="entry name" value="NBEA-like_DUF1088"/>
</dbReference>
<feature type="region of interest" description="Disordered" evidence="1">
    <location>
        <begin position="1686"/>
        <end position="1706"/>
    </location>
</feature>
<dbReference type="PROSITE" id="PS51783">
    <property type="entry name" value="PH_BEACH"/>
    <property type="match status" value="1"/>
</dbReference>
<feature type="region of interest" description="Disordered" evidence="1">
    <location>
        <begin position="1170"/>
        <end position="1213"/>
    </location>
</feature>
<dbReference type="Pfam" id="PF13385">
    <property type="entry name" value="Laminin_G_3"/>
    <property type="match status" value="1"/>
</dbReference>
<feature type="compositionally biased region" description="Acidic residues" evidence="1">
    <location>
        <begin position="1274"/>
        <end position="1287"/>
    </location>
</feature>
<dbReference type="Gene3D" id="2.30.29.30">
    <property type="entry name" value="Pleckstrin-homology domain (PH domain)/Phosphotyrosine-binding domain (PTB)"/>
    <property type="match status" value="1"/>
</dbReference>
<feature type="compositionally biased region" description="Polar residues" evidence="1">
    <location>
        <begin position="1197"/>
        <end position="1211"/>
    </location>
</feature>
<feature type="region of interest" description="Disordered" evidence="1">
    <location>
        <begin position="1132"/>
        <end position="1158"/>
    </location>
</feature>
<organism evidence="3 4">
    <name type="scientific">Nesidiocoris tenuis</name>
    <dbReference type="NCBI Taxonomy" id="355587"/>
    <lineage>
        <taxon>Eukaryota</taxon>
        <taxon>Metazoa</taxon>
        <taxon>Ecdysozoa</taxon>
        <taxon>Arthropoda</taxon>
        <taxon>Hexapoda</taxon>
        <taxon>Insecta</taxon>
        <taxon>Pterygota</taxon>
        <taxon>Neoptera</taxon>
        <taxon>Paraneoptera</taxon>
        <taxon>Hemiptera</taxon>
        <taxon>Heteroptera</taxon>
        <taxon>Panheteroptera</taxon>
        <taxon>Cimicomorpha</taxon>
        <taxon>Miridae</taxon>
        <taxon>Dicyphina</taxon>
        <taxon>Nesidiocoris</taxon>
    </lineage>
</organism>
<dbReference type="Pfam" id="PF06469">
    <property type="entry name" value="DUF1088"/>
    <property type="match status" value="1"/>
</dbReference>
<accession>A0ABN7AL36</accession>
<dbReference type="InterPro" id="IPR011993">
    <property type="entry name" value="PH-like_dom_sf"/>
</dbReference>
<dbReference type="InterPro" id="IPR023362">
    <property type="entry name" value="PH-BEACH_dom"/>
</dbReference>
<feature type="compositionally biased region" description="Polar residues" evidence="1">
    <location>
        <begin position="1132"/>
        <end position="1143"/>
    </location>
</feature>
<dbReference type="Proteomes" id="UP001307889">
    <property type="component" value="Chromosome 2"/>
</dbReference>
<dbReference type="PANTHER" id="PTHR13743">
    <property type="entry name" value="BEIGE/BEACH-RELATED"/>
    <property type="match status" value="1"/>
</dbReference>
<feature type="region of interest" description="Disordered" evidence="1">
    <location>
        <begin position="1334"/>
        <end position="1383"/>
    </location>
</feature>
<dbReference type="EMBL" id="AP028910">
    <property type="protein sequence ID" value="BES91087.1"/>
    <property type="molecule type" value="Genomic_DNA"/>
</dbReference>
<dbReference type="SUPFAM" id="SSF49899">
    <property type="entry name" value="Concanavalin A-like lectins/glucanases"/>
    <property type="match status" value="1"/>
</dbReference>
<dbReference type="InterPro" id="IPR013320">
    <property type="entry name" value="ConA-like_dom_sf"/>
</dbReference>
<dbReference type="PANTHER" id="PTHR13743:SF162">
    <property type="entry name" value="NEUROBEACHIN"/>
    <property type="match status" value="1"/>
</dbReference>
<feature type="region of interest" description="Disordered" evidence="1">
    <location>
        <begin position="1000"/>
        <end position="1046"/>
    </location>
</feature>
<feature type="region of interest" description="Disordered" evidence="1">
    <location>
        <begin position="1566"/>
        <end position="1588"/>
    </location>
</feature>
<feature type="region of interest" description="Disordered" evidence="1">
    <location>
        <begin position="1063"/>
        <end position="1091"/>
    </location>
</feature>
<reference evidence="3 4" key="1">
    <citation type="submission" date="2023-09" db="EMBL/GenBank/DDBJ databases">
        <title>Nesidiocoris tenuis whole genome shotgun sequence.</title>
        <authorList>
            <person name="Shibata T."/>
            <person name="Shimoda M."/>
            <person name="Kobayashi T."/>
            <person name="Uehara T."/>
        </authorList>
    </citation>
    <scope>NUCLEOTIDE SEQUENCE [LARGE SCALE GENOMIC DNA]</scope>
    <source>
        <strain evidence="3 4">Japan</strain>
    </source>
</reference>
<proteinExistence type="predicted"/>
<feature type="compositionally biased region" description="Polar residues" evidence="1">
    <location>
        <begin position="1566"/>
        <end position="1583"/>
    </location>
</feature>
<dbReference type="InterPro" id="IPR050865">
    <property type="entry name" value="BEACH_Domain"/>
</dbReference>
<feature type="compositionally biased region" description="Low complexity" evidence="1">
    <location>
        <begin position="1694"/>
        <end position="1706"/>
    </location>
</feature>
<evidence type="ECO:0000259" key="2">
    <source>
        <dbReference type="PROSITE" id="PS51783"/>
    </source>
</evidence>
<protein>
    <recommendedName>
        <fullName evidence="2">BEACH-type PH domain-containing protein</fullName>
    </recommendedName>
</protein>
<evidence type="ECO:0000256" key="1">
    <source>
        <dbReference type="SAM" id="MobiDB-lite"/>
    </source>
</evidence>
<dbReference type="InterPro" id="IPR046852">
    <property type="entry name" value="Neurobeachin_a-sol"/>
</dbReference>
<dbReference type="Gene3D" id="2.60.120.200">
    <property type="match status" value="1"/>
</dbReference>
<evidence type="ECO:0000313" key="4">
    <source>
        <dbReference type="Proteomes" id="UP001307889"/>
    </source>
</evidence>
<feature type="region of interest" description="Disordered" evidence="1">
    <location>
        <begin position="1269"/>
        <end position="1289"/>
    </location>
</feature>
<dbReference type="InterPro" id="IPR031570">
    <property type="entry name" value="NBEA/BDCP_DUF4704"/>
</dbReference>
<feature type="compositionally biased region" description="Basic and acidic residues" evidence="1">
    <location>
        <begin position="1359"/>
        <end position="1368"/>
    </location>
</feature>
<dbReference type="InterPro" id="IPR016024">
    <property type="entry name" value="ARM-type_fold"/>
</dbReference>
<gene>
    <name evidence="3" type="ORF">NTJ_03896</name>
</gene>